<dbReference type="RefSeq" id="WP_245880914.1">
    <property type="nucleotide sequence ID" value="NZ_CP028339.1"/>
</dbReference>
<keyword evidence="9 10" id="KW-0472">Membrane</keyword>
<evidence type="ECO:0000256" key="9">
    <source>
        <dbReference type="ARBA" id="ARBA00023136"/>
    </source>
</evidence>
<dbReference type="GO" id="GO:0055085">
    <property type="term" value="P:transmembrane transport"/>
    <property type="evidence" value="ECO:0007669"/>
    <property type="project" value="InterPro"/>
</dbReference>
<feature type="domain" description="TonB C-terminal" evidence="12">
    <location>
        <begin position="151"/>
        <end position="243"/>
    </location>
</feature>
<keyword evidence="10" id="KW-0735">Signal-anchor</keyword>
<dbReference type="Proteomes" id="UP000241885">
    <property type="component" value="Chromosome"/>
</dbReference>
<dbReference type="PANTHER" id="PTHR33446:SF2">
    <property type="entry name" value="PROTEIN TONB"/>
    <property type="match status" value="1"/>
</dbReference>
<feature type="compositionally biased region" description="Low complexity" evidence="11">
    <location>
        <begin position="116"/>
        <end position="136"/>
    </location>
</feature>
<dbReference type="InterPro" id="IPR003538">
    <property type="entry name" value="TonB"/>
</dbReference>
<dbReference type="InterPro" id="IPR051045">
    <property type="entry name" value="TonB-dependent_transducer"/>
</dbReference>
<keyword evidence="5 10" id="KW-0997">Cell inner membrane</keyword>
<evidence type="ECO:0000259" key="12">
    <source>
        <dbReference type="PROSITE" id="PS52015"/>
    </source>
</evidence>
<accession>A0A2R4BQV1</accession>
<organism evidence="13 14">
    <name type="scientific">Thauera aromatica K172</name>
    <dbReference type="NCBI Taxonomy" id="44139"/>
    <lineage>
        <taxon>Bacteria</taxon>
        <taxon>Pseudomonadati</taxon>
        <taxon>Pseudomonadota</taxon>
        <taxon>Betaproteobacteria</taxon>
        <taxon>Rhodocyclales</taxon>
        <taxon>Zoogloeaceae</taxon>
        <taxon>Thauera</taxon>
    </lineage>
</organism>
<feature type="region of interest" description="Disordered" evidence="11">
    <location>
        <begin position="70"/>
        <end position="144"/>
    </location>
</feature>
<keyword evidence="14" id="KW-1185">Reference proteome</keyword>
<evidence type="ECO:0000256" key="6">
    <source>
        <dbReference type="ARBA" id="ARBA00022692"/>
    </source>
</evidence>
<evidence type="ECO:0000256" key="11">
    <source>
        <dbReference type="SAM" id="MobiDB-lite"/>
    </source>
</evidence>
<evidence type="ECO:0000313" key="13">
    <source>
        <dbReference type="EMBL" id="AVR89719.1"/>
    </source>
</evidence>
<dbReference type="GO" id="GO:0098797">
    <property type="term" value="C:plasma membrane protein complex"/>
    <property type="evidence" value="ECO:0007669"/>
    <property type="project" value="TreeGrafter"/>
</dbReference>
<dbReference type="PRINTS" id="PR01374">
    <property type="entry name" value="TONBPROTEIN"/>
</dbReference>
<dbReference type="AlphaFoldDB" id="A0A2R4BQV1"/>
<dbReference type="Gene3D" id="3.30.1150.10">
    <property type="match status" value="1"/>
</dbReference>
<dbReference type="InterPro" id="IPR006260">
    <property type="entry name" value="TonB/TolA_C"/>
</dbReference>
<evidence type="ECO:0000313" key="14">
    <source>
        <dbReference type="Proteomes" id="UP000241885"/>
    </source>
</evidence>
<keyword evidence="4 10" id="KW-1003">Cell membrane</keyword>
<evidence type="ECO:0000256" key="2">
    <source>
        <dbReference type="ARBA" id="ARBA00006555"/>
    </source>
</evidence>
<dbReference type="NCBIfam" id="TIGR01352">
    <property type="entry name" value="tonB_Cterm"/>
    <property type="match status" value="1"/>
</dbReference>
<evidence type="ECO:0000256" key="10">
    <source>
        <dbReference type="RuleBase" id="RU362123"/>
    </source>
</evidence>
<feature type="transmembrane region" description="Helical" evidence="10">
    <location>
        <begin position="24"/>
        <end position="46"/>
    </location>
</feature>
<protein>
    <recommendedName>
        <fullName evidence="10">Protein TonB</fullName>
    </recommendedName>
</protein>
<feature type="compositionally biased region" description="Pro residues" evidence="11">
    <location>
        <begin position="72"/>
        <end position="97"/>
    </location>
</feature>
<dbReference type="InterPro" id="IPR037682">
    <property type="entry name" value="TonB_C"/>
</dbReference>
<evidence type="ECO:0000256" key="5">
    <source>
        <dbReference type="ARBA" id="ARBA00022519"/>
    </source>
</evidence>
<keyword evidence="3 10" id="KW-0813">Transport</keyword>
<comment type="subcellular location">
    <subcellularLocation>
        <location evidence="1 10">Cell inner membrane</location>
        <topology evidence="1 10">Single-pass membrane protein</topology>
        <orientation evidence="1 10">Periplasmic side</orientation>
    </subcellularLocation>
</comment>
<evidence type="ECO:0000256" key="1">
    <source>
        <dbReference type="ARBA" id="ARBA00004383"/>
    </source>
</evidence>
<dbReference type="GO" id="GO:0031992">
    <property type="term" value="F:energy transducer activity"/>
    <property type="evidence" value="ECO:0007669"/>
    <property type="project" value="InterPro"/>
</dbReference>
<dbReference type="KEGG" id="tak:Tharo_2837"/>
<evidence type="ECO:0000256" key="4">
    <source>
        <dbReference type="ARBA" id="ARBA00022475"/>
    </source>
</evidence>
<keyword evidence="7 10" id="KW-0653">Protein transport</keyword>
<evidence type="ECO:0000256" key="3">
    <source>
        <dbReference type="ARBA" id="ARBA00022448"/>
    </source>
</evidence>
<sequence>MPHPGAVAARRPGVRLAARTPGRIALASLVALAHAAALGALIHFGMDKIELPQPMPVQVALIAAPQAEPQPAVVPAPEPPPKVQRPEPTPPKPAPPKPRPKPLAKRPPPAPVTESPAAPTQITTAAPPPAAEAAPAAPAPAPAAAPAPLTAARFDAAYLNNPAPAYPMLSRRMREEGQVMLRVLVSADGLPDRIELRTTSGSERLDRAAQDAVARWRFVPARRGEQAVEAWVLVPIVFKLQGS</sequence>
<dbReference type="GO" id="GO:0015031">
    <property type="term" value="P:protein transport"/>
    <property type="evidence" value="ECO:0007669"/>
    <property type="project" value="UniProtKB-UniRule"/>
</dbReference>
<comment type="function">
    <text evidence="10">Interacts with outer membrane receptor proteins that carry out high-affinity binding and energy dependent uptake into the periplasmic space of specific substrates. It could act to transduce energy from the cytoplasmic membrane to specific energy-requiring processes in the outer membrane, resulting in the release into the periplasm of ligands bound by these outer membrane proteins.</text>
</comment>
<evidence type="ECO:0000256" key="7">
    <source>
        <dbReference type="ARBA" id="ARBA00022927"/>
    </source>
</evidence>
<dbReference type="GO" id="GO:0030288">
    <property type="term" value="C:outer membrane-bounded periplasmic space"/>
    <property type="evidence" value="ECO:0007669"/>
    <property type="project" value="InterPro"/>
</dbReference>
<comment type="similarity">
    <text evidence="2 10">Belongs to the TonB family.</text>
</comment>
<dbReference type="Pfam" id="PF03544">
    <property type="entry name" value="TonB_C"/>
    <property type="match status" value="1"/>
</dbReference>
<gene>
    <name evidence="13" type="ORF">Tharo_2837</name>
</gene>
<dbReference type="GO" id="GO:0015891">
    <property type="term" value="P:siderophore transport"/>
    <property type="evidence" value="ECO:0007669"/>
    <property type="project" value="InterPro"/>
</dbReference>
<evidence type="ECO:0000256" key="8">
    <source>
        <dbReference type="ARBA" id="ARBA00022989"/>
    </source>
</evidence>
<proteinExistence type="inferred from homology"/>
<dbReference type="PROSITE" id="PS52015">
    <property type="entry name" value="TONB_CTD"/>
    <property type="match status" value="1"/>
</dbReference>
<reference evidence="13 14" key="1">
    <citation type="submission" date="2018-03" db="EMBL/GenBank/DDBJ databases">
        <title>Complete genome sequence of Thauera aromatica, a model organism for studying aromatic compound degradation under denitrifying conditions.</title>
        <authorList>
            <person name="Lo H.-Y."/>
            <person name="Goris T."/>
            <person name="Boll M."/>
            <person name="Mueller J.A."/>
        </authorList>
    </citation>
    <scope>NUCLEOTIDE SEQUENCE [LARGE SCALE GENOMIC DNA]</scope>
    <source>
        <strain evidence="13 14">K172</strain>
    </source>
</reference>
<keyword evidence="8 10" id="KW-1133">Transmembrane helix</keyword>
<dbReference type="PANTHER" id="PTHR33446">
    <property type="entry name" value="PROTEIN TONB-RELATED"/>
    <property type="match status" value="1"/>
</dbReference>
<name>A0A2R4BQV1_THAAR</name>
<keyword evidence="6 10" id="KW-0812">Transmembrane</keyword>
<dbReference type="SUPFAM" id="SSF74653">
    <property type="entry name" value="TolA/TonB C-terminal domain"/>
    <property type="match status" value="1"/>
</dbReference>
<dbReference type="EMBL" id="CP028339">
    <property type="protein sequence ID" value="AVR89719.1"/>
    <property type="molecule type" value="Genomic_DNA"/>
</dbReference>